<keyword evidence="1" id="KW-0677">Repeat</keyword>
<feature type="repeat" description="PPR" evidence="2">
    <location>
        <begin position="422"/>
        <end position="456"/>
    </location>
</feature>
<dbReference type="AlphaFoldDB" id="A0AAN9K1X4"/>
<dbReference type="SUPFAM" id="SSF81901">
    <property type="entry name" value="HCP-like"/>
    <property type="match status" value="1"/>
</dbReference>
<evidence type="ECO:0000313" key="4">
    <source>
        <dbReference type="Proteomes" id="UP001367508"/>
    </source>
</evidence>
<evidence type="ECO:0000256" key="1">
    <source>
        <dbReference type="ARBA" id="ARBA00022737"/>
    </source>
</evidence>
<feature type="repeat" description="PPR" evidence="2">
    <location>
        <begin position="492"/>
        <end position="526"/>
    </location>
</feature>
<evidence type="ECO:0000313" key="3">
    <source>
        <dbReference type="EMBL" id="KAK7308594.1"/>
    </source>
</evidence>
<dbReference type="Gene3D" id="1.25.40.10">
    <property type="entry name" value="Tetratricopeptide repeat domain"/>
    <property type="match status" value="4"/>
</dbReference>
<dbReference type="PANTHER" id="PTHR47931">
    <property type="entry name" value="OS01G0228400 PROTEIN"/>
    <property type="match status" value="1"/>
</dbReference>
<dbReference type="NCBIfam" id="TIGR00756">
    <property type="entry name" value="PPR"/>
    <property type="match status" value="4"/>
</dbReference>
<feature type="repeat" description="PPR" evidence="2">
    <location>
        <begin position="283"/>
        <end position="317"/>
    </location>
</feature>
<dbReference type="PANTHER" id="PTHR47931:SF2">
    <property type="entry name" value="OS01G0228400 PROTEIN"/>
    <property type="match status" value="1"/>
</dbReference>
<dbReference type="InterPro" id="IPR002885">
    <property type="entry name" value="PPR_rpt"/>
</dbReference>
<feature type="repeat" description="PPR" evidence="2">
    <location>
        <begin position="457"/>
        <end position="491"/>
    </location>
</feature>
<feature type="repeat" description="PPR" evidence="2">
    <location>
        <begin position="387"/>
        <end position="421"/>
    </location>
</feature>
<protein>
    <submittedName>
        <fullName evidence="3">Uncharacterized protein</fullName>
    </submittedName>
</protein>
<proteinExistence type="predicted"/>
<organism evidence="3 4">
    <name type="scientific">Canavalia gladiata</name>
    <name type="common">Sword bean</name>
    <name type="synonym">Dolichos gladiatus</name>
    <dbReference type="NCBI Taxonomy" id="3824"/>
    <lineage>
        <taxon>Eukaryota</taxon>
        <taxon>Viridiplantae</taxon>
        <taxon>Streptophyta</taxon>
        <taxon>Embryophyta</taxon>
        <taxon>Tracheophyta</taxon>
        <taxon>Spermatophyta</taxon>
        <taxon>Magnoliopsida</taxon>
        <taxon>eudicotyledons</taxon>
        <taxon>Gunneridae</taxon>
        <taxon>Pentapetalae</taxon>
        <taxon>rosids</taxon>
        <taxon>fabids</taxon>
        <taxon>Fabales</taxon>
        <taxon>Fabaceae</taxon>
        <taxon>Papilionoideae</taxon>
        <taxon>50 kb inversion clade</taxon>
        <taxon>NPAAA clade</taxon>
        <taxon>indigoferoid/millettioid clade</taxon>
        <taxon>Phaseoleae</taxon>
        <taxon>Canavalia</taxon>
    </lineage>
</organism>
<comment type="caution">
    <text evidence="3">The sequence shown here is derived from an EMBL/GenBank/DDBJ whole genome shotgun (WGS) entry which is preliminary data.</text>
</comment>
<dbReference type="PROSITE" id="PS51375">
    <property type="entry name" value="PPR"/>
    <property type="match status" value="6"/>
</dbReference>
<name>A0AAN9K1X4_CANGL</name>
<reference evidence="3 4" key="1">
    <citation type="submission" date="2024-01" db="EMBL/GenBank/DDBJ databases">
        <title>The genomes of 5 underutilized Papilionoideae crops provide insights into root nodulation and disease resistanc.</title>
        <authorList>
            <person name="Jiang F."/>
        </authorList>
    </citation>
    <scope>NUCLEOTIDE SEQUENCE [LARGE SCALE GENOMIC DNA]</scope>
    <source>
        <strain evidence="3">LVBAO_FW01</strain>
        <tissue evidence="3">Leaves</tissue>
    </source>
</reference>
<gene>
    <name evidence="3" type="ORF">VNO77_42213</name>
</gene>
<dbReference type="Proteomes" id="UP001367508">
    <property type="component" value="Unassembled WGS sequence"/>
</dbReference>
<keyword evidence="4" id="KW-1185">Reference proteome</keyword>
<dbReference type="Pfam" id="PF13041">
    <property type="entry name" value="PPR_2"/>
    <property type="match status" value="1"/>
</dbReference>
<dbReference type="EMBL" id="JAYMYQ010000010">
    <property type="protein sequence ID" value="KAK7308594.1"/>
    <property type="molecule type" value="Genomic_DNA"/>
</dbReference>
<sequence>MPTNHNLQSTVFSFKPQIAMAISCSAEWSLACTKCCTRPHVHAFIPTCHFPSSLYSLSSSNPRLFQANFSASPTPILEEESSNTSIIHVDVNFADSQQYSKPGTENLNEFLCGLFEGSKTQELAFDYYQRLKERPEFRPEKSTLKHVTRYLMKFKKWDLILSVSEDFKAYHVLPDRVTCSRLIKFCIEHRKFKVADVLLDDFKSDCNVAVFAFNSAMRSYNKLHMFRSSVLVFEQMKSTSVVLDTRGYVHIMEAYSKLDESERVVQLFHEFESRKLRGSTRYLAQIYGILCESLGKSGRAYEALEYFRDMTKKGVSEYSIYSTLICTFASLRKVDIAEELLREAKSRTMIKDPEVYTKLVLMYVEEGLVQKTLEVVKAMEDADVRVSDCVLCAIVNGFSKKRGFSAAIKVFQELISKGYEPGQVTYASVINAYCRLGQYSKAESLFSEMEQKGFDKCVYAYSSMIVMYGRTGRLRCAMRLLAQMKERGCQPNVWIYNSLIEMHGRAKNLKQLEKLWKEMKRRKVAPDKVTYTSIIGAYSKAGEFETCVKLFNEYRMNGGVIDRAMAGMMVGVYSKASLVNELVKLLQDMKSEGTKLDQRLYQSAWNAFKDAGLQLQAKWVKESFHVT</sequence>
<accession>A0AAN9K1X4</accession>
<dbReference type="InterPro" id="IPR011990">
    <property type="entry name" value="TPR-like_helical_dom_sf"/>
</dbReference>
<feature type="repeat" description="PPR" evidence="2">
    <location>
        <begin position="527"/>
        <end position="561"/>
    </location>
</feature>
<dbReference type="Pfam" id="PF01535">
    <property type="entry name" value="PPR"/>
    <property type="match status" value="6"/>
</dbReference>
<evidence type="ECO:0000256" key="2">
    <source>
        <dbReference type="PROSITE-ProRule" id="PRU00708"/>
    </source>
</evidence>